<proteinExistence type="predicted"/>
<dbReference type="EMBL" id="BARV01026803">
    <property type="protein sequence ID" value="GAI44807.1"/>
    <property type="molecule type" value="Genomic_DNA"/>
</dbReference>
<accession>X1NLA6</accession>
<feature type="non-terminal residue" evidence="1">
    <location>
        <position position="1"/>
    </location>
</feature>
<name>X1NLA6_9ZZZZ</name>
<sequence length="106" mass="11894">HDAATFILSINVEEEAFSPQSYMEFLFLTRWYRTMLGKPSNIPPNDLILAEKGYKEAKATHDTLVRAKASENEIAEAAIALGEAEYRYSQLLALWRAEATGEQTGI</sequence>
<dbReference type="AlphaFoldDB" id="X1NLA6"/>
<comment type="caution">
    <text evidence="1">The sequence shown here is derived from an EMBL/GenBank/DDBJ whole genome shotgun (WGS) entry which is preliminary data.</text>
</comment>
<protein>
    <submittedName>
        <fullName evidence="1">Uncharacterized protein</fullName>
    </submittedName>
</protein>
<evidence type="ECO:0000313" key="1">
    <source>
        <dbReference type="EMBL" id="GAI44807.1"/>
    </source>
</evidence>
<organism evidence="1">
    <name type="scientific">marine sediment metagenome</name>
    <dbReference type="NCBI Taxonomy" id="412755"/>
    <lineage>
        <taxon>unclassified sequences</taxon>
        <taxon>metagenomes</taxon>
        <taxon>ecological metagenomes</taxon>
    </lineage>
</organism>
<reference evidence="1" key="1">
    <citation type="journal article" date="2014" name="Front. Microbiol.">
        <title>High frequency of phylogenetically diverse reductive dehalogenase-homologous genes in deep subseafloor sedimentary metagenomes.</title>
        <authorList>
            <person name="Kawai M."/>
            <person name="Futagami T."/>
            <person name="Toyoda A."/>
            <person name="Takaki Y."/>
            <person name="Nishi S."/>
            <person name="Hori S."/>
            <person name="Arai W."/>
            <person name="Tsubouchi T."/>
            <person name="Morono Y."/>
            <person name="Uchiyama I."/>
            <person name="Ito T."/>
            <person name="Fujiyama A."/>
            <person name="Inagaki F."/>
            <person name="Takami H."/>
        </authorList>
    </citation>
    <scope>NUCLEOTIDE SEQUENCE</scope>
    <source>
        <strain evidence="1">Expedition CK06-06</strain>
    </source>
</reference>
<gene>
    <name evidence="1" type="ORF">S06H3_43234</name>
</gene>